<keyword evidence="2" id="KW-1185">Reference proteome</keyword>
<name>A0A3N6NS24_9CYAN</name>
<evidence type="ECO:0000313" key="2">
    <source>
        <dbReference type="Proteomes" id="UP000269154"/>
    </source>
</evidence>
<dbReference type="AlphaFoldDB" id="A0A3N6NS24"/>
<evidence type="ECO:0000313" key="1">
    <source>
        <dbReference type="EMBL" id="RQH20254.1"/>
    </source>
</evidence>
<accession>A0A3N6NS24</accession>
<sequence length="63" mass="7168">MYKKLENLLTNEDDKTKKILAVSGSANLAKVLGLKLAEVYNTSYPECNLTNLNYEDNFFDFCV</sequence>
<dbReference type="EMBL" id="RCBY01000425">
    <property type="protein sequence ID" value="RQH20254.1"/>
    <property type="molecule type" value="Genomic_DNA"/>
</dbReference>
<gene>
    <name evidence="1" type="ORF">D5R40_32185</name>
</gene>
<proteinExistence type="predicted"/>
<comment type="caution">
    <text evidence="1">The sequence shown here is derived from an EMBL/GenBank/DDBJ whole genome shotgun (WGS) entry which is preliminary data.</text>
</comment>
<reference evidence="1 2" key="1">
    <citation type="journal article" date="2018" name="ACS Chem. Biol.">
        <title>Ketoreductase domain dysfunction expands chemodiversity: malyngamide biosynthesis in the cyanobacterium Okeania hirsuta.</title>
        <authorList>
            <person name="Moss N.A."/>
            <person name="Leao T."/>
            <person name="Rankin M."/>
            <person name="McCullough T.M."/>
            <person name="Qu P."/>
            <person name="Korobeynikov A."/>
            <person name="Smith J.L."/>
            <person name="Gerwick L."/>
            <person name="Gerwick W.H."/>
        </authorList>
    </citation>
    <scope>NUCLEOTIDE SEQUENCE [LARGE SCALE GENOMIC DNA]</scope>
    <source>
        <strain evidence="1 2">PAB10Feb10-1</strain>
    </source>
</reference>
<protein>
    <submittedName>
        <fullName evidence="1">Uncharacterized protein</fullName>
    </submittedName>
</protein>
<dbReference type="Proteomes" id="UP000269154">
    <property type="component" value="Unassembled WGS sequence"/>
</dbReference>
<organism evidence="1 2">
    <name type="scientific">Okeania hirsuta</name>
    <dbReference type="NCBI Taxonomy" id="1458930"/>
    <lineage>
        <taxon>Bacteria</taxon>
        <taxon>Bacillati</taxon>
        <taxon>Cyanobacteriota</taxon>
        <taxon>Cyanophyceae</taxon>
        <taxon>Oscillatoriophycideae</taxon>
        <taxon>Oscillatoriales</taxon>
        <taxon>Microcoleaceae</taxon>
        <taxon>Okeania</taxon>
    </lineage>
</organism>